<dbReference type="InterPro" id="IPR003658">
    <property type="entry name" value="Anti-sigma_ant"/>
</dbReference>
<evidence type="ECO:0000256" key="1">
    <source>
        <dbReference type="ARBA" id="ARBA00009013"/>
    </source>
</evidence>
<dbReference type="InterPro" id="IPR002645">
    <property type="entry name" value="STAS_dom"/>
</dbReference>
<proteinExistence type="inferred from homology"/>
<feature type="domain" description="STAS" evidence="3">
    <location>
        <begin position="32"/>
        <end position="131"/>
    </location>
</feature>
<name>A0ABP8APP6_9ACTN</name>
<dbReference type="PROSITE" id="PS50801">
    <property type="entry name" value="STAS"/>
    <property type="match status" value="1"/>
</dbReference>
<evidence type="ECO:0000256" key="2">
    <source>
        <dbReference type="RuleBase" id="RU003749"/>
    </source>
</evidence>
<keyword evidence="5" id="KW-1185">Reference proteome</keyword>
<dbReference type="EMBL" id="BAABAQ010000003">
    <property type="protein sequence ID" value="GAA4187547.1"/>
    <property type="molecule type" value="Genomic_DNA"/>
</dbReference>
<dbReference type="Proteomes" id="UP001501251">
    <property type="component" value="Unassembled WGS sequence"/>
</dbReference>
<dbReference type="PANTHER" id="PTHR33495:SF2">
    <property type="entry name" value="ANTI-SIGMA FACTOR ANTAGONIST TM_1081-RELATED"/>
    <property type="match status" value="1"/>
</dbReference>
<accession>A0ABP8APP6</accession>
<evidence type="ECO:0000313" key="5">
    <source>
        <dbReference type="Proteomes" id="UP001501251"/>
    </source>
</evidence>
<comment type="caution">
    <text evidence="4">The sequence shown here is derived from an EMBL/GenBank/DDBJ whole genome shotgun (WGS) entry which is preliminary data.</text>
</comment>
<dbReference type="Gene3D" id="3.30.750.24">
    <property type="entry name" value="STAS domain"/>
    <property type="match status" value="1"/>
</dbReference>
<gene>
    <name evidence="4" type="ORF">GCM10022252_21290</name>
</gene>
<dbReference type="PANTHER" id="PTHR33495">
    <property type="entry name" value="ANTI-SIGMA FACTOR ANTAGONIST TM_1081-RELATED-RELATED"/>
    <property type="match status" value="1"/>
</dbReference>
<evidence type="ECO:0000313" key="4">
    <source>
        <dbReference type="EMBL" id="GAA4187547.1"/>
    </source>
</evidence>
<protein>
    <recommendedName>
        <fullName evidence="2">Anti-sigma factor antagonist</fullName>
    </recommendedName>
</protein>
<comment type="similarity">
    <text evidence="1 2">Belongs to the anti-sigma-factor antagonist family.</text>
</comment>
<dbReference type="SUPFAM" id="SSF52091">
    <property type="entry name" value="SpoIIaa-like"/>
    <property type="match status" value="1"/>
</dbReference>
<reference evidence="5" key="1">
    <citation type="journal article" date="2019" name="Int. J. Syst. Evol. Microbiol.">
        <title>The Global Catalogue of Microorganisms (GCM) 10K type strain sequencing project: providing services to taxonomists for standard genome sequencing and annotation.</title>
        <authorList>
            <consortium name="The Broad Institute Genomics Platform"/>
            <consortium name="The Broad Institute Genome Sequencing Center for Infectious Disease"/>
            <person name="Wu L."/>
            <person name="Ma J."/>
        </authorList>
    </citation>
    <scope>NUCLEOTIDE SEQUENCE [LARGE SCALE GENOMIC DNA]</scope>
    <source>
        <strain evidence="5">JCM 17388</strain>
    </source>
</reference>
<sequence length="131" mass="13949">MGKGSVRGLVMFVGDEPESVFTATSGLHGTTLVVRASGELDHYHTSVLREEMGRAWGSLSSPRLILDLSALTFCDSSGIGELLQVRHQGLNKGVRVILTGVQGNLARRLHLAGLIQVFEVLPSVADALEVA</sequence>
<dbReference type="CDD" id="cd07043">
    <property type="entry name" value="STAS_anti-anti-sigma_factors"/>
    <property type="match status" value="1"/>
</dbReference>
<dbReference type="NCBIfam" id="TIGR00377">
    <property type="entry name" value="ant_ant_sig"/>
    <property type="match status" value="1"/>
</dbReference>
<organism evidence="4 5">
    <name type="scientific">Streptosporangium oxazolinicum</name>
    <dbReference type="NCBI Taxonomy" id="909287"/>
    <lineage>
        <taxon>Bacteria</taxon>
        <taxon>Bacillati</taxon>
        <taxon>Actinomycetota</taxon>
        <taxon>Actinomycetes</taxon>
        <taxon>Streptosporangiales</taxon>
        <taxon>Streptosporangiaceae</taxon>
        <taxon>Streptosporangium</taxon>
    </lineage>
</organism>
<dbReference type="InterPro" id="IPR036513">
    <property type="entry name" value="STAS_dom_sf"/>
</dbReference>
<dbReference type="Pfam" id="PF01740">
    <property type="entry name" value="STAS"/>
    <property type="match status" value="1"/>
</dbReference>
<evidence type="ECO:0000259" key="3">
    <source>
        <dbReference type="PROSITE" id="PS50801"/>
    </source>
</evidence>